<evidence type="ECO:0000256" key="2">
    <source>
        <dbReference type="ARBA" id="ARBA00012438"/>
    </source>
</evidence>
<evidence type="ECO:0000313" key="10">
    <source>
        <dbReference type="EMBL" id="MFD2092738.1"/>
    </source>
</evidence>
<keyword evidence="4" id="KW-0808">Transferase</keyword>
<dbReference type="SUPFAM" id="SSF55874">
    <property type="entry name" value="ATPase domain of HSP90 chaperone/DNA topoisomerase II/histidine kinase"/>
    <property type="match status" value="1"/>
</dbReference>
<evidence type="ECO:0000313" key="11">
    <source>
        <dbReference type="Proteomes" id="UP001597402"/>
    </source>
</evidence>
<keyword evidence="8" id="KW-0902">Two-component regulatory system</keyword>
<dbReference type="Proteomes" id="UP001597402">
    <property type="component" value="Unassembled WGS sequence"/>
</dbReference>
<evidence type="ECO:0000256" key="8">
    <source>
        <dbReference type="ARBA" id="ARBA00023012"/>
    </source>
</evidence>
<evidence type="ECO:0000256" key="1">
    <source>
        <dbReference type="ARBA" id="ARBA00000085"/>
    </source>
</evidence>
<evidence type="ECO:0000256" key="4">
    <source>
        <dbReference type="ARBA" id="ARBA00022679"/>
    </source>
</evidence>
<dbReference type="EMBL" id="JBHUHP010000014">
    <property type="protein sequence ID" value="MFD2092738.1"/>
    <property type="molecule type" value="Genomic_DNA"/>
</dbReference>
<organism evidence="10 11">
    <name type="scientific">Blastococcus deserti</name>
    <dbReference type="NCBI Taxonomy" id="2259033"/>
    <lineage>
        <taxon>Bacteria</taxon>
        <taxon>Bacillati</taxon>
        <taxon>Actinomycetota</taxon>
        <taxon>Actinomycetes</taxon>
        <taxon>Geodermatophilales</taxon>
        <taxon>Geodermatophilaceae</taxon>
        <taxon>Blastococcus</taxon>
    </lineage>
</organism>
<evidence type="ECO:0000256" key="3">
    <source>
        <dbReference type="ARBA" id="ARBA00022553"/>
    </source>
</evidence>
<evidence type="ECO:0000256" key="6">
    <source>
        <dbReference type="ARBA" id="ARBA00022777"/>
    </source>
</evidence>
<keyword evidence="3" id="KW-0597">Phosphoprotein</keyword>
<dbReference type="PANTHER" id="PTHR24421:SF10">
    <property type="entry name" value="NITRATE_NITRITE SENSOR PROTEIN NARQ"/>
    <property type="match status" value="1"/>
</dbReference>
<keyword evidence="7" id="KW-0067">ATP-binding</keyword>
<evidence type="ECO:0000256" key="5">
    <source>
        <dbReference type="ARBA" id="ARBA00022741"/>
    </source>
</evidence>
<reference evidence="11" key="1">
    <citation type="journal article" date="2019" name="Int. J. Syst. Evol. Microbiol.">
        <title>The Global Catalogue of Microorganisms (GCM) 10K type strain sequencing project: providing services to taxonomists for standard genome sequencing and annotation.</title>
        <authorList>
            <consortium name="The Broad Institute Genomics Platform"/>
            <consortium name="The Broad Institute Genome Sequencing Center for Infectious Disease"/>
            <person name="Wu L."/>
            <person name="Ma J."/>
        </authorList>
    </citation>
    <scope>NUCLEOTIDE SEQUENCE [LARGE SCALE GENOMIC DNA]</scope>
    <source>
        <strain evidence="11">JCM 3338</strain>
    </source>
</reference>
<keyword evidence="6 10" id="KW-0418">Kinase</keyword>
<gene>
    <name evidence="10" type="ORF">ACFSHS_14275</name>
</gene>
<sequence length="399" mass="41959">MPEGWLRRPRARWRALPVTIRDGVLATAFLVLTQAELFARAHLLEGPPVLQHLLLACICGSVTLRRTRPTLAAAVCGVGMAATGALGTAPSAAVYVVYLLVTYSVGWYASSRRAAALGLAALVLPDAVVYPLTQPEGRNIADIVINAGIPVALWLLARLGREHLDRAIVAERRLAAEQLRAVEERARRSEAAAAERRRIARECHDVIGHGITLMLLYTEAAQARLGDREQAAAEALDVAAAAGRTALADVRQVLDVLRAGDDVDPGAGGLDEVAELVERVRGAGANVDWHAIDLPADLPATVSTTAYRVVQEALTNALRHAPGAPVQVSLCRDRDALRVQVVDAGSTAATNGSTGSSGFGLAGLQERVGLLGGQLAAGPLGDRPGWQVTASLPIAPARR</sequence>
<dbReference type="CDD" id="cd16917">
    <property type="entry name" value="HATPase_UhpB-NarQ-NarX-like"/>
    <property type="match status" value="1"/>
</dbReference>
<keyword evidence="5" id="KW-0547">Nucleotide-binding</keyword>
<keyword evidence="11" id="KW-1185">Reference proteome</keyword>
<dbReference type="InterPro" id="IPR036890">
    <property type="entry name" value="HATPase_C_sf"/>
</dbReference>
<proteinExistence type="predicted"/>
<evidence type="ECO:0000256" key="7">
    <source>
        <dbReference type="ARBA" id="ARBA00022840"/>
    </source>
</evidence>
<dbReference type="InterPro" id="IPR003594">
    <property type="entry name" value="HATPase_dom"/>
</dbReference>
<dbReference type="InterPro" id="IPR011712">
    <property type="entry name" value="Sig_transdc_His_kin_sub3_dim/P"/>
</dbReference>
<dbReference type="Pfam" id="PF02518">
    <property type="entry name" value="HATPase_c"/>
    <property type="match status" value="1"/>
</dbReference>
<protein>
    <recommendedName>
        <fullName evidence="2">histidine kinase</fullName>
        <ecNumber evidence="2">2.7.13.3</ecNumber>
    </recommendedName>
</protein>
<name>A0ABW4XDN5_9ACTN</name>
<accession>A0ABW4XDN5</accession>
<dbReference type="SMART" id="SM00387">
    <property type="entry name" value="HATPase_c"/>
    <property type="match status" value="1"/>
</dbReference>
<dbReference type="Gene3D" id="1.20.5.1930">
    <property type="match status" value="1"/>
</dbReference>
<evidence type="ECO:0000259" key="9">
    <source>
        <dbReference type="SMART" id="SM00387"/>
    </source>
</evidence>
<dbReference type="Gene3D" id="3.30.565.10">
    <property type="entry name" value="Histidine kinase-like ATPase, C-terminal domain"/>
    <property type="match status" value="1"/>
</dbReference>
<dbReference type="RefSeq" id="WP_376877221.1">
    <property type="nucleotide sequence ID" value="NZ_JBHUHP010000014.1"/>
</dbReference>
<feature type="domain" description="Histidine kinase/HSP90-like ATPase" evidence="9">
    <location>
        <begin position="301"/>
        <end position="396"/>
    </location>
</feature>
<comment type="catalytic activity">
    <reaction evidence="1">
        <text>ATP + protein L-histidine = ADP + protein N-phospho-L-histidine.</text>
        <dbReference type="EC" id="2.7.13.3"/>
    </reaction>
</comment>
<dbReference type="InterPro" id="IPR050482">
    <property type="entry name" value="Sensor_HK_TwoCompSys"/>
</dbReference>
<dbReference type="GO" id="GO:0016301">
    <property type="term" value="F:kinase activity"/>
    <property type="evidence" value="ECO:0007669"/>
    <property type="project" value="UniProtKB-KW"/>
</dbReference>
<comment type="caution">
    <text evidence="10">The sequence shown here is derived from an EMBL/GenBank/DDBJ whole genome shotgun (WGS) entry which is preliminary data.</text>
</comment>
<dbReference type="PANTHER" id="PTHR24421">
    <property type="entry name" value="NITRATE/NITRITE SENSOR PROTEIN NARX-RELATED"/>
    <property type="match status" value="1"/>
</dbReference>
<dbReference type="EC" id="2.7.13.3" evidence="2"/>
<dbReference type="Pfam" id="PF07730">
    <property type="entry name" value="HisKA_3"/>
    <property type="match status" value="1"/>
</dbReference>